<keyword evidence="3" id="KW-1185">Reference proteome</keyword>
<dbReference type="GO" id="GO:0004061">
    <property type="term" value="F:arylformamidase activity"/>
    <property type="evidence" value="ECO:0007669"/>
    <property type="project" value="InterPro"/>
</dbReference>
<dbReference type="GO" id="GO:0019441">
    <property type="term" value="P:L-tryptophan catabolic process to kynurenine"/>
    <property type="evidence" value="ECO:0007669"/>
    <property type="project" value="InterPro"/>
</dbReference>
<dbReference type="RefSeq" id="WP_338238300.1">
    <property type="nucleotide sequence ID" value="NZ_BQKE01000002.1"/>
</dbReference>
<comment type="caution">
    <text evidence="2">The sequence shown here is derived from an EMBL/GenBank/DDBJ whole genome shotgun (WGS) entry which is preliminary data.</text>
</comment>
<dbReference type="InterPro" id="IPR007325">
    <property type="entry name" value="KFase/CYL"/>
</dbReference>
<dbReference type="Gene3D" id="3.50.30.50">
    <property type="entry name" value="Putative cyclase"/>
    <property type="match status" value="1"/>
</dbReference>
<proteinExistence type="predicted"/>
<feature type="signal peptide" evidence="1">
    <location>
        <begin position="1"/>
        <end position="21"/>
    </location>
</feature>
<keyword evidence="1" id="KW-0732">Signal</keyword>
<reference evidence="2 3" key="1">
    <citation type="submission" date="2021-12" db="EMBL/GenBank/DDBJ databases">
        <title>Genome sequencing of bacteria with rrn-lacking chromosome and rrn-plasmid.</title>
        <authorList>
            <person name="Anda M."/>
            <person name="Iwasaki W."/>
        </authorList>
    </citation>
    <scope>NUCLEOTIDE SEQUENCE [LARGE SCALE GENOMIC DNA]</scope>
    <source>
        <strain evidence="2 3">NBRC 15940</strain>
    </source>
</reference>
<dbReference type="PROSITE" id="PS51257">
    <property type="entry name" value="PROKAR_LIPOPROTEIN"/>
    <property type="match status" value="1"/>
</dbReference>
<organism evidence="2 3">
    <name type="scientific">Persicobacter diffluens</name>
    <dbReference type="NCBI Taxonomy" id="981"/>
    <lineage>
        <taxon>Bacteria</taxon>
        <taxon>Pseudomonadati</taxon>
        <taxon>Bacteroidota</taxon>
        <taxon>Cytophagia</taxon>
        <taxon>Cytophagales</taxon>
        <taxon>Persicobacteraceae</taxon>
        <taxon>Persicobacter</taxon>
    </lineage>
</organism>
<dbReference type="EMBL" id="BQKE01000002">
    <property type="protein sequence ID" value="GJM63092.1"/>
    <property type="molecule type" value="Genomic_DNA"/>
</dbReference>
<dbReference type="PANTHER" id="PTHR31118">
    <property type="entry name" value="CYCLASE-LIKE PROTEIN 2"/>
    <property type="match status" value="1"/>
</dbReference>
<evidence type="ECO:0000313" key="3">
    <source>
        <dbReference type="Proteomes" id="UP001310022"/>
    </source>
</evidence>
<dbReference type="Proteomes" id="UP001310022">
    <property type="component" value="Unassembled WGS sequence"/>
</dbReference>
<sequence length="270" mass="30100">MKTPLLLFLLCCLLLSCQVEEEETIQKPSPSKEKLVDLSHDFSKETVYWVTEPDFQLDSGFHGETEKGYYYAANSFCAAEHGGTHIDAPIHFSKTGQTVDQLPLEKLAGPAIKIDIKERALQSPDYLISIEDLMQWESQQGHPIPDQAIILLETGYAKYYGDKKKYLGTINKGPEAVKELHFPGLAPEAAQWLVDERNINAVGIDTPSIDYGQSTHFQSHVILLGQQIPVFENVNLSMKLPAEGFDIMAFPMKIKGGSGAPLRIVARIRE</sequence>
<dbReference type="InterPro" id="IPR037175">
    <property type="entry name" value="KFase_sf"/>
</dbReference>
<dbReference type="Pfam" id="PF04199">
    <property type="entry name" value="Cyclase"/>
    <property type="match status" value="1"/>
</dbReference>
<evidence type="ECO:0000256" key="1">
    <source>
        <dbReference type="SAM" id="SignalP"/>
    </source>
</evidence>
<accession>A0AAN4W2H5</accession>
<protein>
    <submittedName>
        <fullName evidence="2">Cyclase</fullName>
    </submittedName>
</protein>
<gene>
    <name evidence="2" type="ORF">PEDI_36440</name>
</gene>
<name>A0AAN4W2H5_9BACT</name>
<dbReference type="SUPFAM" id="SSF102198">
    <property type="entry name" value="Putative cyclase"/>
    <property type="match status" value="1"/>
</dbReference>
<feature type="chain" id="PRO_5042836695" evidence="1">
    <location>
        <begin position="22"/>
        <end position="270"/>
    </location>
</feature>
<dbReference type="AlphaFoldDB" id="A0AAN4W2H5"/>
<dbReference type="PANTHER" id="PTHR31118:SF12">
    <property type="entry name" value="CYCLASE-LIKE PROTEIN 2"/>
    <property type="match status" value="1"/>
</dbReference>
<evidence type="ECO:0000313" key="2">
    <source>
        <dbReference type="EMBL" id="GJM63092.1"/>
    </source>
</evidence>